<dbReference type="InterPro" id="IPR044669">
    <property type="entry name" value="YneE/VCCN1/2-like"/>
</dbReference>
<dbReference type="Proteomes" id="UP000292958">
    <property type="component" value="Unassembled WGS sequence"/>
</dbReference>
<dbReference type="EMBL" id="SHKW01000001">
    <property type="protein sequence ID" value="RZU40825.1"/>
    <property type="molecule type" value="Genomic_DNA"/>
</dbReference>
<keyword evidence="5 9" id="KW-1133">Transmembrane helix</keyword>
<keyword evidence="2" id="KW-0813">Transport</keyword>
<comment type="similarity">
    <text evidence="8">Belongs to the anion channel-forming bestrophin (TC 1.A.46) family.</text>
</comment>
<name>A0A4Q7YV00_9BACT</name>
<evidence type="ECO:0000313" key="11">
    <source>
        <dbReference type="Proteomes" id="UP000292958"/>
    </source>
</evidence>
<feature type="transmembrane region" description="Helical" evidence="9">
    <location>
        <begin position="42"/>
        <end position="63"/>
    </location>
</feature>
<feature type="transmembrane region" description="Helical" evidence="9">
    <location>
        <begin position="16"/>
        <end position="36"/>
    </location>
</feature>
<evidence type="ECO:0000256" key="7">
    <source>
        <dbReference type="ARBA" id="ARBA00023136"/>
    </source>
</evidence>
<reference evidence="10 11" key="1">
    <citation type="submission" date="2019-02" db="EMBL/GenBank/DDBJ databases">
        <title>Genomic Encyclopedia of Archaeal and Bacterial Type Strains, Phase II (KMG-II): from individual species to whole genera.</title>
        <authorList>
            <person name="Goeker M."/>
        </authorList>
    </citation>
    <scope>NUCLEOTIDE SEQUENCE [LARGE SCALE GENOMIC DNA]</scope>
    <source>
        <strain evidence="10 11">DSM 18101</strain>
    </source>
</reference>
<proteinExistence type="inferred from homology"/>
<gene>
    <name evidence="10" type="ORF">BDD14_2311</name>
</gene>
<evidence type="ECO:0000256" key="5">
    <source>
        <dbReference type="ARBA" id="ARBA00022989"/>
    </source>
</evidence>
<dbReference type="Pfam" id="PF25539">
    <property type="entry name" value="Bestrophin_2"/>
    <property type="match status" value="1"/>
</dbReference>
<dbReference type="AlphaFoldDB" id="A0A4Q7YV00"/>
<comment type="caution">
    <text evidence="10">The sequence shown here is derived from an EMBL/GenBank/DDBJ whole genome shotgun (WGS) entry which is preliminary data.</text>
</comment>
<dbReference type="OrthoDB" id="445589at2"/>
<evidence type="ECO:0000256" key="3">
    <source>
        <dbReference type="ARBA" id="ARBA00022475"/>
    </source>
</evidence>
<keyword evidence="3" id="KW-1003">Cell membrane</keyword>
<dbReference type="GO" id="GO:0005254">
    <property type="term" value="F:chloride channel activity"/>
    <property type="evidence" value="ECO:0007669"/>
    <property type="project" value="InterPro"/>
</dbReference>
<evidence type="ECO:0000256" key="6">
    <source>
        <dbReference type="ARBA" id="ARBA00023065"/>
    </source>
</evidence>
<keyword evidence="7 9" id="KW-0472">Membrane</keyword>
<protein>
    <submittedName>
        <fullName evidence="10">Putative membrane protein</fullName>
    </submittedName>
</protein>
<evidence type="ECO:0000256" key="1">
    <source>
        <dbReference type="ARBA" id="ARBA00004651"/>
    </source>
</evidence>
<dbReference type="GO" id="GO:0005886">
    <property type="term" value="C:plasma membrane"/>
    <property type="evidence" value="ECO:0007669"/>
    <property type="project" value="UniProtKB-SubCell"/>
</dbReference>
<keyword evidence="11" id="KW-1185">Reference proteome</keyword>
<dbReference type="PANTHER" id="PTHR33281">
    <property type="entry name" value="UPF0187 PROTEIN YNEE"/>
    <property type="match status" value="1"/>
</dbReference>
<evidence type="ECO:0000256" key="9">
    <source>
        <dbReference type="SAM" id="Phobius"/>
    </source>
</evidence>
<dbReference type="PANTHER" id="PTHR33281:SF19">
    <property type="entry name" value="VOLTAGE-DEPENDENT ANION CHANNEL-FORMING PROTEIN YNEE"/>
    <property type="match status" value="1"/>
</dbReference>
<keyword evidence="4 9" id="KW-0812">Transmembrane</keyword>
<evidence type="ECO:0000313" key="10">
    <source>
        <dbReference type="EMBL" id="RZU40825.1"/>
    </source>
</evidence>
<organism evidence="10 11">
    <name type="scientific">Edaphobacter modestus</name>
    <dbReference type="NCBI Taxonomy" id="388466"/>
    <lineage>
        <taxon>Bacteria</taxon>
        <taxon>Pseudomonadati</taxon>
        <taxon>Acidobacteriota</taxon>
        <taxon>Terriglobia</taxon>
        <taxon>Terriglobales</taxon>
        <taxon>Acidobacteriaceae</taxon>
        <taxon>Edaphobacter</taxon>
    </lineage>
</organism>
<evidence type="ECO:0000256" key="2">
    <source>
        <dbReference type="ARBA" id="ARBA00022448"/>
    </source>
</evidence>
<keyword evidence="6" id="KW-0406">Ion transport</keyword>
<sequence>MIVPKGRRLAQRTVQYVGLPLLGLLAYDVAVVILYQKGFLQWAALEQIPLSLFGSAIGVILAFRNSTSYARWWEARTLWGSIVNNARSWARLVTTTLRNPGDGSSGEFERTQRQMVYYQIAWAHALRQALRRLDPLSEITSLLTPEEIAALRDQTNVPVAIQQWQSTLLRSALDRGWIDSVQWHAMNQSLDDLVDAQGGAERIKNTPMPRQYDYLPQVCAHMFCFLLPLVMVSSLGWFTPLGSTLVGFIFLALDKIGRNLEDPFDNTMHDIPLTSITRTIEINLRQMLGETNLPEPLVPVDDILW</sequence>
<feature type="transmembrane region" description="Helical" evidence="9">
    <location>
        <begin position="212"/>
        <end position="231"/>
    </location>
</feature>
<evidence type="ECO:0000256" key="8">
    <source>
        <dbReference type="ARBA" id="ARBA00034708"/>
    </source>
</evidence>
<comment type="subcellular location">
    <subcellularLocation>
        <location evidence="1">Cell membrane</location>
        <topology evidence="1">Multi-pass membrane protein</topology>
    </subcellularLocation>
</comment>
<accession>A0A4Q7YV00</accession>
<dbReference type="RefSeq" id="WP_130418840.1">
    <property type="nucleotide sequence ID" value="NZ_SHKW01000001.1"/>
</dbReference>
<evidence type="ECO:0000256" key="4">
    <source>
        <dbReference type="ARBA" id="ARBA00022692"/>
    </source>
</evidence>